<evidence type="ECO:0000256" key="3">
    <source>
        <dbReference type="ARBA" id="ARBA00022525"/>
    </source>
</evidence>
<comment type="subcellular location">
    <subcellularLocation>
        <location evidence="1">Secreted</location>
    </subcellularLocation>
</comment>
<feature type="chain" id="PRO_5042830914" description="Transthyretin-like family protein" evidence="6">
    <location>
        <begin position="19"/>
        <end position="166"/>
    </location>
</feature>
<gene>
    <name evidence="7" type="ORF">PMAYCL1PPCAC_29973</name>
</gene>
<dbReference type="EMBL" id="BTRK01000006">
    <property type="protein sequence ID" value="GMR59778.1"/>
    <property type="molecule type" value="Genomic_DNA"/>
</dbReference>
<dbReference type="GO" id="GO:0009986">
    <property type="term" value="C:cell surface"/>
    <property type="evidence" value="ECO:0007669"/>
    <property type="project" value="InterPro"/>
</dbReference>
<feature type="region of interest" description="Disordered" evidence="5">
    <location>
        <begin position="139"/>
        <end position="166"/>
    </location>
</feature>
<dbReference type="Proteomes" id="UP001328107">
    <property type="component" value="Unassembled WGS sequence"/>
</dbReference>
<evidence type="ECO:0000256" key="5">
    <source>
        <dbReference type="SAM" id="MobiDB-lite"/>
    </source>
</evidence>
<feature type="signal peptide" evidence="6">
    <location>
        <begin position="1"/>
        <end position="18"/>
    </location>
</feature>
<keyword evidence="8" id="KW-1185">Reference proteome</keyword>
<dbReference type="InterPro" id="IPR001534">
    <property type="entry name" value="Transthyretin-like"/>
</dbReference>
<proteinExistence type="inferred from homology"/>
<reference evidence="8" key="1">
    <citation type="submission" date="2022-10" db="EMBL/GenBank/DDBJ databases">
        <title>Genome assembly of Pristionchus species.</title>
        <authorList>
            <person name="Yoshida K."/>
            <person name="Sommer R.J."/>
        </authorList>
    </citation>
    <scope>NUCLEOTIDE SEQUENCE [LARGE SCALE GENOMIC DNA]</scope>
    <source>
        <strain evidence="8">RS5460</strain>
    </source>
</reference>
<protein>
    <recommendedName>
        <fullName evidence="9">Transthyretin-like family protein</fullName>
    </recommendedName>
</protein>
<comment type="caution">
    <text evidence="7">The sequence shown here is derived from an EMBL/GenBank/DDBJ whole genome shotgun (WGS) entry which is preliminary data.</text>
</comment>
<evidence type="ECO:0000313" key="7">
    <source>
        <dbReference type="EMBL" id="GMR59778.1"/>
    </source>
</evidence>
<keyword evidence="4 6" id="KW-0732">Signal</keyword>
<dbReference type="PANTHER" id="PTHR21700:SF3">
    <property type="entry name" value="TRANSTHYRETIN-LIKE PROTEIN 5"/>
    <property type="match status" value="1"/>
</dbReference>
<evidence type="ECO:0000313" key="8">
    <source>
        <dbReference type="Proteomes" id="UP001328107"/>
    </source>
</evidence>
<dbReference type="InterPro" id="IPR038479">
    <property type="entry name" value="Transthyretin-like_sf"/>
</dbReference>
<comment type="similarity">
    <text evidence="2">Belongs to the nematode transthyretin-like family.</text>
</comment>
<sequence>MSSSSFIVVFLFIDIVTSFTQSVGVKGVLTCGNSPLPDIEISLWENYLPDGGLATTKSDGSGRFSLSASLDSPSFLISPLLRIFPHCNSDQTMLRLNELCQREATYQIPSSFVNIGSMVFEWYDMGRMNMEVRQVNERAECSPSPFQGSETSEREGRVLAQSIPGK</sequence>
<organism evidence="7 8">
    <name type="scientific">Pristionchus mayeri</name>
    <dbReference type="NCBI Taxonomy" id="1317129"/>
    <lineage>
        <taxon>Eukaryota</taxon>
        <taxon>Metazoa</taxon>
        <taxon>Ecdysozoa</taxon>
        <taxon>Nematoda</taxon>
        <taxon>Chromadorea</taxon>
        <taxon>Rhabditida</taxon>
        <taxon>Rhabditina</taxon>
        <taxon>Diplogasteromorpha</taxon>
        <taxon>Diplogasteroidea</taxon>
        <taxon>Neodiplogasteridae</taxon>
        <taxon>Pristionchus</taxon>
    </lineage>
</organism>
<dbReference type="Pfam" id="PF01060">
    <property type="entry name" value="TTR-52"/>
    <property type="match status" value="1"/>
</dbReference>
<dbReference type="GO" id="GO:0005576">
    <property type="term" value="C:extracellular region"/>
    <property type="evidence" value="ECO:0007669"/>
    <property type="project" value="UniProtKB-SubCell"/>
</dbReference>
<evidence type="ECO:0000256" key="4">
    <source>
        <dbReference type="ARBA" id="ARBA00022729"/>
    </source>
</evidence>
<evidence type="ECO:0000256" key="2">
    <source>
        <dbReference type="ARBA" id="ARBA00010112"/>
    </source>
</evidence>
<evidence type="ECO:0000256" key="6">
    <source>
        <dbReference type="SAM" id="SignalP"/>
    </source>
</evidence>
<accession>A0AAN5DA82</accession>
<dbReference type="PANTHER" id="PTHR21700">
    <property type="entry name" value="TRANSTHYRETIN-LIKE FAMILY PROTEIN-RELATED"/>
    <property type="match status" value="1"/>
</dbReference>
<evidence type="ECO:0008006" key="9">
    <source>
        <dbReference type="Google" id="ProtNLM"/>
    </source>
</evidence>
<name>A0AAN5DA82_9BILA</name>
<evidence type="ECO:0000256" key="1">
    <source>
        <dbReference type="ARBA" id="ARBA00004613"/>
    </source>
</evidence>
<keyword evidence="3" id="KW-0964">Secreted</keyword>
<dbReference type="AlphaFoldDB" id="A0AAN5DA82"/>
<dbReference type="Gene3D" id="2.60.40.3330">
    <property type="match status" value="1"/>
</dbReference>